<dbReference type="AlphaFoldDB" id="A0A075ICS4"/>
<reference evidence="1" key="1">
    <citation type="journal article" date="2014" name="Genome Biol. Evol.">
        <title>Pangenome evidence for extensive interdomain horizontal transfer affecting lineage core and shell genes in uncultured planktonic thaumarchaeota and euryarchaeota.</title>
        <authorList>
            <person name="Deschamps P."/>
            <person name="Zivanovic Y."/>
            <person name="Moreira D."/>
            <person name="Rodriguez-Valera F."/>
            <person name="Lopez-Garcia P."/>
        </authorList>
    </citation>
    <scope>NUCLEOTIDE SEQUENCE</scope>
</reference>
<sequence length="64" mass="7791">MIRYQQYPCSVVPDLVFLKHHSFHQYIFDGVLYDESPLYERLCEVPMHHMHKASQEVYIFPYTI</sequence>
<evidence type="ECO:0000313" key="1">
    <source>
        <dbReference type="EMBL" id="AIF24642.1"/>
    </source>
</evidence>
<proteinExistence type="predicted"/>
<protein>
    <submittedName>
        <fullName evidence="1">Uncharacterized protein</fullName>
    </submittedName>
</protein>
<accession>A0A075ICS4</accession>
<dbReference type="EMBL" id="KF901267">
    <property type="protein sequence ID" value="AIF24642.1"/>
    <property type="molecule type" value="Genomic_DNA"/>
</dbReference>
<organism evidence="1">
    <name type="scientific">uncultured marine thaumarchaeote SAT1000_35_E09</name>
    <dbReference type="NCBI Taxonomy" id="1456405"/>
    <lineage>
        <taxon>Archaea</taxon>
        <taxon>Nitrososphaerota</taxon>
        <taxon>environmental samples</taxon>
    </lineage>
</organism>
<name>A0A075ICS4_9ARCH</name>